<evidence type="ECO:0000256" key="1">
    <source>
        <dbReference type="SAM" id="MobiDB-lite"/>
    </source>
</evidence>
<reference evidence="2 3" key="1">
    <citation type="submission" date="2018-07" db="EMBL/GenBank/DDBJ databases">
        <title>A high quality draft genome assembly of the barn swallow (H. rustica rustica).</title>
        <authorList>
            <person name="Formenti G."/>
            <person name="Chiara M."/>
            <person name="Poveda L."/>
            <person name="Francoijs K.-J."/>
            <person name="Bonisoli-Alquati A."/>
            <person name="Canova L."/>
            <person name="Gianfranceschi L."/>
            <person name="Horner D.S."/>
            <person name="Saino N."/>
        </authorList>
    </citation>
    <scope>NUCLEOTIDE SEQUENCE [LARGE SCALE GENOMIC DNA]</scope>
    <source>
        <strain evidence="2">Chelidonia</strain>
        <tissue evidence="2">Blood</tissue>
    </source>
</reference>
<accession>A0A3M0IVN7</accession>
<dbReference type="EMBL" id="QRBI01000222">
    <property type="protein sequence ID" value="RMB92532.1"/>
    <property type="molecule type" value="Genomic_DNA"/>
</dbReference>
<name>A0A3M0IVN7_HIRRU</name>
<evidence type="ECO:0000313" key="2">
    <source>
        <dbReference type="EMBL" id="RMB92532.1"/>
    </source>
</evidence>
<dbReference type="Proteomes" id="UP000269221">
    <property type="component" value="Unassembled WGS sequence"/>
</dbReference>
<sequence>MPSTPQLHLTSPTSGPRGFFYYPYTHLCSRAEQLQDKDTATSITQDTTNQGTPQQQKPLRKKNDREDRENSEGDDKRNNNQGPLRSYGKRRER</sequence>
<gene>
    <name evidence="2" type="ORF">DUI87_31032</name>
</gene>
<protein>
    <submittedName>
        <fullName evidence="2">Uncharacterized protein</fullName>
    </submittedName>
</protein>
<proteinExistence type="predicted"/>
<organism evidence="2 3">
    <name type="scientific">Hirundo rustica rustica</name>
    <dbReference type="NCBI Taxonomy" id="333673"/>
    <lineage>
        <taxon>Eukaryota</taxon>
        <taxon>Metazoa</taxon>
        <taxon>Chordata</taxon>
        <taxon>Craniata</taxon>
        <taxon>Vertebrata</taxon>
        <taxon>Euteleostomi</taxon>
        <taxon>Archelosauria</taxon>
        <taxon>Archosauria</taxon>
        <taxon>Dinosauria</taxon>
        <taxon>Saurischia</taxon>
        <taxon>Theropoda</taxon>
        <taxon>Coelurosauria</taxon>
        <taxon>Aves</taxon>
        <taxon>Neognathae</taxon>
        <taxon>Neoaves</taxon>
        <taxon>Telluraves</taxon>
        <taxon>Australaves</taxon>
        <taxon>Passeriformes</taxon>
        <taxon>Sylvioidea</taxon>
        <taxon>Hirundinidae</taxon>
        <taxon>Hirundo</taxon>
    </lineage>
</organism>
<feature type="compositionally biased region" description="Polar residues" evidence="1">
    <location>
        <begin position="40"/>
        <end position="57"/>
    </location>
</feature>
<keyword evidence="3" id="KW-1185">Reference proteome</keyword>
<comment type="caution">
    <text evidence="2">The sequence shown here is derived from an EMBL/GenBank/DDBJ whole genome shotgun (WGS) entry which is preliminary data.</text>
</comment>
<feature type="compositionally biased region" description="Basic and acidic residues" evidence="1">
    <location>
        <begin position="61"/>
        <end position="78"/>
    </location>
</feature>
<evidence type="ECO:0000313" key="3">
    <source>
        <dbReference type="Proteomes" id="UP000269221"/>
    </source>
</evidence>
<feature type="region of interest" description="Disordered" evidence="1">
    <location>
        <begin position="36"/>
        <end position="93"/>
    </location>
</feature>
<dbReference type="AlphaFoldDB" id="A0A3M0IVN7"/>